<dbReference type="KEGG" id="dli:dnl_17880"/>
<dbReference type="GO" id="GO:0005829">
    <property type="term" value="C:cytosol"/>
    <property type="evidence" value="ECO:0007669"/>
    <property type="project" value="TreeGrafter"/>
</dbReference>
<dbReference type="AlphaFoldDB" id="A0A975B6A6"/>
<organism evidence="3 4">
    <name type="scientific">Desulfonema limicola</name>
    <dbReference type="NCBI Taxonomy" id="45656"/>
    <lineage>
        <taxon>Bacteria</taxon>
        <taxon>Pseudomonadati</taxon>
        <taxon>Thermodesulfobacteriota</taxon>
        <taxon>Desulfobacteria</taxon>
        <taxon>Desulfobacterales</taxon>
        <taxon>Desulfococcaceae</taxon>
        <taxon>Desulfonema</taxon>
    </lineage>
</organism>
<proteinExistence type="predicted"/>
<dbReference type="SUPFAM" id="SSF53067">
    <property type="entry name" value="Actin-like ATPase domain"/>
    <property type="match status" value="1"/>
</dbReference>
<dbReference type="Proteomes" id="UP000663720">
    <property type="component" value="Chromosome"/>
</dbReference>
<dbReference type="EMBL" id="CP061799">
    <property type="protein sequence ID" value="QTA79517.1"/>
    <property type="molecule type" value="Genomic_DNA"/>
</dbReference>
<dbReference type="GO" id="GO:0017168">
    <property type="term" value="F:5-oxoprolinase (ATP-hydrolyzing) activity"/>
    <property type="evidence" value="ECO:0007669"/>
    <property type="project" value="TreeGrafter"/>
</dbReference>
<dbReference type="InterPro" id="IPR045079">
    <property type="entry name" value="Oxoprolinase-like"/>
</dbReference>
<name>A0A975B6A6_9BACT</name>
<reference evidence="3" key="1">
    <citation type="journal article" date="2021" name="Microb. Physiol.">
        <title>Proteogenomic Insights into the Physiology of Marine, Sulfate-Reducing, Filamentous Desulfonema limicola and Desulfonema magnum.</title>
        <authorList>
            <person name="Schnaars V."/>
            <person name="Wohlbrand L."/>
            <person name="Scheve S."/>
            <person name="Hinrichs C."/>
            <person name="Reinhardt R."/>
            <person name="Rabus R."/>
        </authorList>
    </citation>
    <scope>NUCLEOTIDE SEQUENCE</scope>
    <source>
        <strain evidence="3">5ac10</strain>
    </source>
</reference>
<sequence>MIIGLDVGGTHTDTVLLGKQGLIRQHKVTTDTLDLFKTVLAGLENITKDIDPASISRAVLSTTLTTNAIVQDKNPAVGMIVSGGPGVDPEYFRTNEDYFCVSGSIDHRGREVEPVNEDEILKIKDILKEKGIRNVGIISKFSVRNPKHELAVYNLIKDAFGKIYMGHLISGNLNFPRRIATTYLNTIVHQTHKRFFEAVRDSLKQKGLNIPIHILKADGGTMNFDSSIDFPGQTILSGPSASVMGATAFASEKDETLVLDIGGTTTDMAILVNRVPLLDPQGITLGNYNTLIRSLETRSIGIGGDSHVQIADGKLKIGPERKGPAMAYGGPVPTPTDAMFVMGLMTEGNRDASVKGIEPIAAALDINLEDAAVRIFDHACKLILFHARAMIDAINRKPVYTVHELQEGLVVNPRKILILGGPAPYFAGYLEKISNFQVNTVPHWKVANAIGAALARTTCEVTLFADTQQEIAAAPEENFNVSVSKNFTKELAVEKAFELLKNKAMNIGATADDLEMEVAESQQFNMVRGFYTAGKNIRVKVQVKPGLIHGYEALAQKLLADADEMVC</sequence>
<dbReference type="Pfam" id="PF05378">
    <property type="entry name" value="Hydant_A_N"/>
    <property type="match status" value="1"/>
</dbReference>
<evidence type="ECO:0000259" key="1">
    <source>
        <dbReference type="Pfam" id="PF01968"/>
    </source>
</evidence>
<dbReference type="GO" id="GO:0006749">
    <property type="term" value="P:glutathione metabolic process"/>
    <property type="evidence" value="ECO:0007669"/>
    <property type="project" value="TreeGrafter"/>
</dbReference>
<dbReference type="PANTHER" id="PTHR11365">
    <property type="entry name" value="5-OXOPROLINASE RELATED"/>
    <property type="match status" value="1"/>
</dbReference>
<dbReference type="InterPro" id="IPR008040">
    <property type="entry name" value="Hydant_A_N"/>
</dbReference>
<evidence type="ECO:0000313" key="3">
    <source>
        <dbReference type="EMBL" id="QTA79517.1"/>
    </source>
</evidence>
<dbReference type="InterPro" id="IPR043129">
    <property type="entry name" value="ATPase_NBD"/>
</dbReference>
<evidence type="ECO:0000259" key="2">
    <source>
        <dbReference type="Pfam" id="PF05378"/>
    </source>
</evidence>
<dbReference type="PANTHER" id="PTHR11365:SF2">
    <property type="entry name" value="5-OXOPROLINASE"/>
    <property type="match status" value="1"/>
</dbReference>
<feature type="domain" description="Hydantoinase/oxoprolinase N-terminal" evidence="2">
    <location>
        <begin position="3"/>
        <end position="158"/>
    </location>
</feature>
<protein>
    <submittedName>
        <fullName evidence="3">Hydantoinase/oxoprolinase</fullName>
    </submittedName>
</protein>
<gene>
    <name evidence="3" type="ORF">dnl_17880</name>
</gene>
<feature type="domain" description="Hydantoinase A/oxoprolinase" evidence="1">
    <location>
        <begin position="178"/>
        <end position="458"/>
    </location>
</feature>
<keyword evidence="4" id="KW-1185">Reference proteome</keyword>
<dbReference type="Pfam" id="PF01968">
    <property type="entry name" value="Hydantoinase_A"/>
    <property type="match status" value="1"/>
</dbReference>
<dbReference type="InterPro" id="IPR002821">
    <property type="entry name" value="Hydantoinase_A"/>
</dbReference>
<evidence type="ECO:0000313" key="4">
    <source>
        <dbReference type="Proteomes" id="UP000663720"/>
    </source>
</evidence>
<accession>A0A975B6A6</accession>